<gene>
    <name evidence="2" type="ORF">Salat_1890600</name>
</gene>
<evidence type="ECO:0000313" key="3">
    <source>
        <dbReference type="Proteomes" id="UP001293254"/>
    </source>
</evidence>
<name>A0AAE2CI85_9LAMI</name>
<dbReference type="EMBL" id="JACGWO010000007">
    <property type="protein sequence ID" value="KAK4423080.1"/>
    <property type="molecule type" value="Genomic_DNA"/>
</dbReference>
<keyword evidence="1" id="KW-1133">Transmembrane helix</keyword>
<feature type="transmembrane region" description="Helical" evidence="1">
    <location>
        <begin position="78"/>
        <end position="104"/>
    </location>
</feature>
<reference evidence="2" key="2">
    <citation type="journal article" date="2024" name="Plant">
        <title>Genomic evolution and insights into agronomic trait innovations of Sesamum species.</title>
        <authorList>
            <person name="Miao H."/>
            <person name="Wang L."/>
            <person name="Qu L."/>
            <person name="Liu H."/>
            <person name="Sun Y."/>
            <person name="Le M."/>
            <person name="Wang Q."/>
            <person name="Wei S."/>
            <person name="Zheng Y."/>
            <person name="Lin W."/>
            <person name="Duan Y."/>
            <person name="Cao H."/>
            <person name="Xiong S."/>
            <person name="Wang X."/>
            <person name="Wei L."/>
            <person name="Li C."/>
            <person name="Ma Q."/>
            <person name="Ju M."/>
            <person name="Zhao R."/>
            <person name="Li G."/>
            <person name="Mu C."/>
            <person name="Tian Q."/>
            <person name="Mei H."/>
            <person name="Zhang T."/>
            <person name="Gao T."/>
            <person name="Zhang H."/>
        </authorList>
    </citation>
    <scope>NUCLEOTIDE SEQUENCE</scope>
    <source>
        <strain evidence="2">3651</strain>
    </source>
</reference>
<evidence type="ECO:0000313" key="2">
    <source>
        <dbReference type="EMBL" id="KAK4423080.1"/>
    </source>
</evidence>
<reference evidence="2" key="1">
    <citation type="submission" date="2020-06" db="EMBL/GenBank/DDBJ databases">
        <authorList>
            <person name="Li T."/>
            <person name="Hu X."/>
            <person name="Zhang T."/>
            <person name="Song X."/>
            <person name="Zhang H."/>
            <person name="Dai N."/>
            <person name="Sheng W."/>
            <person name="Hou X."/>
            <person name="Wei L."/>
        </authorList>
    </citation>
    <scope>NUCLEOTIDE SEQUENCE</scope>
    <source>
        <strain evidence="2">3651</strain>
        <tissue evidence="2">Leaf</tissue>
    </source>
</reference>
<keyword evidence="1" id="KW-0472">Membrane</keyword>
<dbReference type="AlphaFoldDB" id="A0AAE2CI85"/>
<comment type="caution">
    <text evidence="2">The sequence shown here is derived from an EMBL/GenBank/DDBJ whole genome shotgun (WGS) entry which is preliminary data.</text>
</comment>
<evidence type="ECO:0000256" key="1">
    <source>
        <dbReference type="SAM" id="Phobius"/>
    </source>
</evidence>
<sequence>MNKKKPNEETLIYTNQYYNQSSISPNFSVLYISDGRLLVAACQLRRLLQQFLEDVVDEVVHDAQKLFLKMSWCSSSPALGFFSVGAFSIAGAFSVGFFSAFGAISR</sequence>
<protein>
    <submittedName>
        <fullName evidence="2">Uncharacterized protein</fullName>
    </submittedName>
</protein>
<accession>A0AAE2CI85</accession>
<keyword evidence="1" id="KW-0812">Transmembrane</keyword>
<keyword evidence="3" id="KW-1185">Reference proteome</keyword>
<proteinExistence type="predicted"/>
<dbReference type="Proteomes" id="UP001293254">
    <property type="component" value="Unassembled WGS sequence"/>
</dbReference>
<organism evidence="2 3">
    <name type="scientific">Sesamum alatum</name>
    <dbReference type="NCBI Taxonomy" id="300844"/>
    <lineage>
        <taxon>Eukaryota</taxon>
        <taxon>Viridiplantae</taxon>
        <taxon>Streptophyta</taxon>
        <taxon>Embryophyta</taxon>
        <taxon>Tracheophyta</taxon>
        <taxon>Spermatophyta</taxon>
        <taxon>Magnoliopsida</taxon>
        <taxon>eudicotyledons</taxon>
        <taxon>Gunneridae</taxon>
        <taxon>Pentapetalae</taxon>
        <taxon>asterids</taxon>
        <taxon>lamiids</taxon>
        <taxon>Lamiales</taxon>
        <taxon>Pedaliaceae</taxon>
        <taxon>Sesamum</taxon>
    </lineage>
</organism>